<dbReference type="SMART" id="SM00450">
    <property type="entry name" value="RHOD"/>
    <property type="match status" value="1"/>
</dbReference>
<evidence type="ECO:0000313" key="3">
    <source>
        <dbReference type="Proteomes" id="UP000594220"/>
    </source>
</evidence>
<proteinExistence type="predicted"/>
<organism evidence="2 3">
    <name type="scientific">Crocodylus porosus</name>
    <name type="common">Saltwater crocodile</name>
    <name type="synonym">Estuarine crocodile</name>
    <dbReference type="NCBI Taxonomy" id="8502"/>
    <lineage>
        <taxon>Eukaryota</taxon>
        <taxon>Metazoa</taxon>
        <taxon>Chordata</taxon>
        <taxon>Craniata</taxon>
        <taxon>Vertebrata</taxon>
        <taxon>Euteleostomi</taxon>
        <taxon>Archelosauria</taxon>
        <taxon>Archosauria</taxon>
        <taxon>Crocodylia</taxon>
        <taxon>Longirostres</taxon>
        <taxon>Crocodylidae</taxon>
        <taxon>Crocodylus</taxon>
    </lineage>
</organism>
<sequence>MTEKFLEKVGHVSDPKEMRSLATEWVHESFPEVETVSTETLQSWIENNPEELLILDTRSPAEYEVSHLPGAILIDPQTNAPQELLQKQLSQEHNQHKSIICYCTVGYRASMTAQNLTKALSSEDSITPKPAPKIYNAEGFGAGICQSATCSRIHTEPTDK</sequence>
<dbReference type="Ensembl" id="ENSCPRT00005014560.1">
    <property type="protein sequence ID" value="ENSCPRP00005012360.1"/>
    <property type="gene ID" value="ENSCPRG00005008777.1"/>
</dbReference>
<dbReference type="Pfam" id="PF00581">
    <property type="entry name" value="Rhodanese"/>
    <property type="match status" value="1"/>
</dbReference>
<dbReference type="GO" id="GO:0004792">
    <property type="term" value="F:thiosulfate-cyanide sulfurtransferase activity"/>
    <property type="evidence" value="ECO:0007669"/>
    <property type="project" value="InterPro"/>
</dbReference>
<reference evidence="2" key="2">
    <citation type="submission" date="2025-09" db="UniProtKB">
        <authorList>
            <consortium name="Ensembl"/>
        </authorList>
    </citation>
    <scope>IDENTIFICATION</scope>
</reference>
<name>A0A7M4EN03_CROPO</name>
<dbReference type="PROSITE" id="PS50206">
    <property type="entry name" value="RHODANESE_3"/>
    <property type="match status" value="1"/>
</dbReference>
<dbReference type="InterPro" id="IPR036873">
    <property type="entry name" value="Rhodanese-like_dom_sf"/>
</dbReference>
<dbReference type="CDD" id="cd00158">
    <property type="entry name" value="RHOD"/>
    <property type="match status" value="1"/>
</dbReference>
<dbReference type="InterPro" id="IPR001763">
    <property type="entry name" value="Rhodanese-like_dom"/>
</dbReference>
<feature type="domain" description="Rhodanese" evidence="1">
    <location>
        <begin position="48"/>
        <end position="119"/>
    </location>
</feature>
<dbReference type="PROSITE" id="PS00380">
    <property type="entry name" value="RHODANESE_1"/>
    <property type="match status" value="1"/>
</dbReference>
<dbReference type="Gene3D" id="3.40.250.10">
    <property type="entry name" value="Rhodanese-like domain"/>
    <property type="match status" value="1"/>
</dbReference>
<evidence type="ECO:0000259" key="1">
    <source>
        <dbReference type="PROSITE" id="PS50206"/>
    </source>
</evidence>
<dbReference type="SUPFAM" id="SSF52821">
    <property type="entry name" value="Rhodanese/Cell cycle control phosphatase"/>
    <property type="match status" value="1"/>
</dbReference>
<gene>
    <name evidence="2" type="primary">LOC109317078</name>
</gene>
<protein>
    <submittedName>
        <fullName evidence="2">Probable molybdopterin-synthase adenylyltransferase</fullName>
    </submittedName>
</protein>
<accession>A0A7M4EN03</accession>
<dbReference type="GeneTree" id="ENSGT00960000191059"/>
<dbReference type="AlphaFoldDB" id="A0A7M4EN03"/>
<dbReference type="InterPro" id="IPR001307">
    <property type="entry name" value="Thiosulphate_STrfase_CS"/>
</dbReference>
<keyword evidence="3" id="KW-1185">Reference proteome</keyword>
<evidence type="ECO:0000313" key="2">
    <source>
        <dbReference type="Ensembl" id="ENSCPRP00005012360.1"/>
    </source>
</evidence>
<reference evidence="2" key="1">
    <citation type="submission" date="2025-08" db="UniProtKB">
        <authorList>
            <consortium name="Ensembl"/>
        </authorList>
    </citation>
    <scope>IDENTIFICATION</scope>
</reference>
<dbReference type="Proteomes" id="UP000594220">
    <property type="component" value="Unplaced"/>
</dbReference>